<dbReference type="AlphaFoldDB" id="A0A2N5CJ42"/>
<comment type="subcellular location">
    <subcellularLocation>
        <location evidence="1 14">Cell outer membrane</location>
        <topology evidence="1 14">Multi-pass membrane protein</topology>
    </subcellularLocation>
</comment>
<feature type="domain" description="TonB-dependent receptor plug" evidence="19">
    <location>
        <begin position="93"/>
        <end position="196"/>
    </location>
</feature>
<dbReference type="PROSITE" id="PS52016">
    <property type="entry name" value="TONB_DEPENDENT_REC_3"/>
    <property type="match status" value="1"/>
</dbReference>
<proteinExistence type="inferred from homology"/>
<dbReference type="InterPro" id="IPR039426">
    <property type="entry name" value="TonB-dep_rcpt-like"/>
</dbReference>
<dbReference type="GO" id="GO:0009279">
    <property type="term" value="C:cell outer membrane"/>
    <property type="evidence" value="ECO:0007669"/>
    <property type="project" value="UniProtKB-SubCell"/>
</dbReference>
<keyword evidence="12 20" id="KW-0675">Receptor</keyword>
<dbReference type="Gene3D" id="2.170.130.10">
    <property type="entry name" value="TonB-dependent receptor, plug domain"/>
    <property type="match status" value="1"/>
</dbReference>
<dbReference type="GO" id="GO:0038023">
    <property type="term" value="F:signaling receptor activity"/>
    <property type="evidence" value="ECO:0007669"/>
    <property type="project" value="InterPro"/>
</dbReference>
<dbReference type="Pfam" id="PF00593">
    <property type="entry name" value="TonB_dep_Rec_b-barrel"/>
    <property type="match status" value="1"/>
</dbReference>
<evidence type="ECO:0000256" key="8">
    <source>
        <dbReference type="ARBA" id="ARBA00023004"/>
    </source>
</evidence>
<evidence type="ECO:0000256" key="1">
    <source>
        <dbReference type="ARBA" id="ARBA00004571"/>
    </source>
</evidence>
<dbReference type="InterPro" id="IPR012910">
    <property type="entry name" value="Plug_dom"/>
</dbReference>
<dbReference type="OrthoDB" id="127311at2"/>
<dbReference type="Proteomes" id="UP000234341">
    <property type="component" value="Unassembled WGS sequence"/>
</dbReference>
<dbReference type="PROSITE" id="PS01156">
    <property type="entry name" value="TONB_DEPENDENT_REC_2"/>
    <property type="match status" value="1"/>
</dbReference>
<evidence type="ECO:0000313" key="21">
    <source>
        <dbReference type="Proteomes" id="UP000234341"/>
    </source>
</evidence>
<dbReference type="PANTHER" id="PTHR32552:SF84">
    <property type="entry name" value="TONB-DEPENDENT RECEPTOR-RELATED"/>
    <property type="match status" value="1"/>
</dbReference>
<dbReference type="CDD" id="cd01347">
    <property type="entry name" value="ligand_gated_channel"/>
    <property type="match status" value="1"/>
</dbReference>
<dbReference type="InterPro" id="IPR010105">
    <property type="entry name" value="TonB_sidphr_rcpt"/>
</dbReference>
<evidence type="ECO:0000256" key="16">
    <source>
        <dbReference type="RuleBase" id="RU003357"/>
    </source>
</evidence>
<keyword evidence="10 16" id="KW-0798">TonB box</keyword>
<protein>
    <submittedName>
        <fullName evidence="20">TonB-dependent siderophore receptor</fullName>
    </submittedName>
</protein>
<dbReference type="RefSeq" id="WP_101680011.1">
    <property type="nucleotide sequence ID" value="NZ_PJRP01000001.1"/>
</dbReference>
<evidence type="ECO:0000256" key="2">
    <source>
        <dbReference type="ARBA" id="ARBA00009810"/>
    </source>
</evidence>
<evidence type="ECO:0000256" key="14">
    <source>
        <dbReference type="PROSITE-ProRule" id="PRU01360"/>
    </source>
</evidence>
<keyword evidence="11 14" id="KW-0472">Membrane</keyword>
<evidence type="ECO:0000256" key="11">
    <source>
        <dbReference type="ARBA" id="ARBA00023136"/>
    </source>
</evidence>
<dbReference type="STRING" id="82633.GCA_000974605_03629"/>
<evidence type="ECO:0000256" key="10">
    <source>
        <dbReference type="ARBA" id="ARBA00023077"/>
    </source>
</evidence>
<evidence type="ECO:0000256" key="13">
    <source>
        <dbReference type="ARBA" id="ARBA00023237"/>
    </source>
</evidence>
<evidence type="ECO:0000256" key="5">
    <source>
        <dbReference type="ARBA" id="ARBA00022496"/>
    </source>
</evidence>
<dbReference type="InterPro" id="IPR000531">
    <property type="entry name" value="Beta-barrel_TonB"/>
</dbReference>
<sequence>MTYNLSAHSAGRSRSAKRRTPLARGHRPRLLAASLGTVASLNLPYALAQEAASDRKEGTLPAVTVSGAAQIDPPGLALSKPEYTGSRLGLTPLETPASVEVLSGETIRARGDQSVREAVTRATGITGNPAPGNGGTSLTARGFSGQGSVMQLLDGTRMYVASGTVTFPFDTWSVDRIEVLRGPASVMYGEGAIGGVINVVQKKPIRGPIENELQITGGTEKTARVAFDSGGKVNDNLSYRFATAYNRSAGWVDRGDTNNLMVSASVRLDINPDFNLTLSYDDGTQHPQQYFGVPLVNGSLDTSLRKKNYNVGDAQISYRDRWTRLNAEWTPNDRVTVRNQFYYLTSHRHWRDSETYAFLPATSQVRRTDYLEILHDQEQVGNRADLTVKSRLFGLENATTVGFDINKINFTHSNNSPYGGASTVNAYDFDPGMFFSPPGIVTSPRLRTNTTQYALFGEHRISFTPQWSVIGGVRFDHARLYRTDLVANTGWEKTFANTTWRVGTVYQFTPSLSVYAQYATATDPLGALVTTNDAQRNFELATGKQVEVGVKQAFWGNRGEWTFAAYEIRKKNLLSRDPVNPTITQQVGEQSSLGLEASASVEVLRGLRLDVNGTVLRARYDDFNESVGGVAVSRAGNVPTSVPQQAANAWLSWNFMPQWTFATGLRYVGGRYADTANRVRVPSYTTVDTALSWRVSKQAALTLRVYNLFNRDYAESFSNGGQQWLLGRPRSAELSANFYF</sequence>
<evidence type="ECO:0000256" key="12">
    <source>
        <dbReference type="ARBA" id="ARBA00023170"/>
    </source>
</evidence>
<dbReference type="GO" id="GO:0015344">
    <property type="term" value="F:siderophore uptake transmembrane transporter activity"/>
    <property type="evidence" value="ECO:0007669"/>
    <property type="project" value="TreeGrafter"/>
</dbReference>
<feature type="short sequence motif" description="TonB C-terminal box" evidence="15">
    <location>
        <begin position="723"/>
        <end position="740"/>
    </location>
</feature>
<keyword evidence="13 14" id="KW-0998">Cell outer membrane</keyword>
<organism evidence="20 21">
    <name type="scientific">Cupriavidus pauculus</name>
    <dbReference type="NCBI Taxonomy" id="82633"/>
    <lineage>
        <taxon>Bacteria</taxon>
        <taxon>Pseudomonadati</taxon>
        <taxon>Pseudomonadota</taxon>
        <taxon>Betaproteobacteria</taxon>
        <taxon>Burkholderiales</taxon>
        <taxon>Burkholderiaceae</taxon>
        <taxon>Cupriavidus</taxon>
    </lineage>
</organism>
<evidence type="ECO:0000259" key="19">
    <source>
        <dbReference type="Pfam" id="PF07715"/>
    </source>
</evidence>
<dbReference type="EMBL" id="PJRP01000001">
    <property type="protein sequence ID" value="PLQ02232.1"/>
    <property type="molecule type" value="Genomic_DNA"/>
</dbReference>
<evidence type="ECO:0000256" key="7">
    <source>
        <dbReference type="ARBA" id="ARBA00022729"/>
    </source>
</evidence>
<dbReference type="PANTHER" id="PTHR32552">
    <property type="entry name" value="FERRICHROME IRON RECEPTOR-RELATED"/>
    <property type="match status" value="1"/>
</dbReference>
<evidence type="ECO:0000259" key="18">
    <source>
        <dbReference type="Pfam" id="PF00593"/>
    </source>
</evidence>
<evidence type="ECO:0000256" key="9">
    <source>
        <dbReference type="ARBA" id="ARBA00023065"/>
    </source>
</evidence>
<gene>
    <name evidence="20" type="ORF">CYJ10_02740</name>
</gene>
<comment type="caution">
    <text evidence="20">The sequence shown here is derived from an EMBL/GenBank/DDBJ whole genome shotgun (WGS) entry which is preliminary data.</text>
</comment>
<dbReference type="Gene3D" id="2.40.170.20">
    <property type="entry name" value="TonB-dependent receptor, beta-barrel domain"/>
    <property type="match status" value="1"/>
</dbReference>
<keyword evidence="9" id="KW-0406">Ion transport</keyword>
<dbReference type="InterPro" id="IPR010917">
    <property type="entry name" value="TonB_rcpt_CS"/>
</dbReference>
<dbReference type="NCBIfam" id="TIGR01783">
    <property type="entry name" value="TonB-siderophor"/>
    <property type="match status" value="1"/>
</dbReference>
<evidence type="ECO:0000256" key="3">
    <source>
        <dbReference type="ARBA" id="ARBA00022448"/>
    </source>
</evidence>
<keyword evidence="8" id="KW-0408">Iron</keyword>
<comment type="similarity">
    <text evidence="2 14 16">Belongs to the TonB-dependent receptor family.</text>
</comment>
<keyword evidence="5" id="KW-0410">Iron transport</keyword>
<evidence type="ECO:0000256" key="17">
    <source>
        <dbReference type="SAM" id="MobiDB-lite"/>
    </source>
</evidence>
<name>A0A2N5CJ42_9BURK</name>
<keyword evidence="4 14" id="KW-1134">Transmembrane beta strand</keyword>
<feature type="compositionally biased region" description="Basic residues" evidence="17">
    <location>
        <begin position="14"/>
        <end position="25"/>
    </location>
</feature>
<reference evidence="20 21" key="1">
    <citation type="submission" date="2017-12" db="EMBL/GenBank/DDBJ databases">
        <title>Genome sequence of the active heterotrophic nitrifier-denitrifier, Cupriavidus pauculus UM1.</title>
        <authorList>
            <person name="Putonti C."/>
            <person name="Castignetti D."/>
        </authorList>
    </citation>
    <scope>NUCLEOTIDE SEQUENCE [LARGE SCALE GENOMIC DNA]</scope>
    <source>
        <strain evidence="20 21">UM1</strain>
    </source>
</reference>
<evidence type="ECO:0000256" key="4">
    <source>
        <dbReference type="ARBA" id="ARBA00022452"/>
    </source>
</evidence>
<dbReference type="SUPFAM" id="SSF56935">
    <property type="entry name" value="Porins"/>
    <property type="match status" value="1"/>
</dbReference>
<keyword evidence="3 14" id="KW-0813">Transport</keyword>
<dbReference type="GO" id="GO:0015891">
    <property type="term" value="P:siderophore transport"/>
    <property type="evidence" value="ECO:0007669"/>
    <property type="project" value="InterPro"/>
</dbReference>
<dbReference type="InterPro" id="IPR036942">
    <property type="entry name" value="Beta-barrel_TonB_sf"/>
</dbReference>
<feature type="region of interest" description="Disordered" evidence="17">
    <location>
        <begin position="1"/>
        <end position="25"/>
    </location>
</feature>
<feature type="domain" description="TonB-dependent receptor-like beta-barrel" evidence="18">
    <location>
        <begin position="269"/>
        <end position="708"/>
    </location>
</feature>
<dbReference type="Pfam" id="PF07715">
    <property type="entry name" value="Plug"/>
    <property type="match status" value="1"/>
</dbReference>
<evidence type="ECO:0000256" key="15">
    <source>
        <dbReference type="PROSITE-ProRule" id="PRU10144"/>
    </source>
</evidence>
<accession>A0A2N5CJ42</accession>
<keyword evidence="7" id="KW-0732">Signal</keyword>
<keyword evidence="6 14" id="KW-0812">Transmembrane</keyword>
<dbReference type="InterPro" id="IPR037066">
    <property type="entry name" value="Plug_dom_sf"/>
</dbReference>
<evidence type="ECO:0000313" key="20">
    <source>
        <dbReference type="EMBL" id="PLQ02232.1"/>
    </source>
</evidence>
<evidence type="ECO:0000256" key="6">
    <source>
        <dbReference type="ARBA" id="ARBA00022692"/>
    </source>
</evidence>